<evidence type="ECO:0000259" key="2">
    <source>
        <dbReference type="PROSITE" id="PS50043"/>
    </source>
</evidence>
<keyword evidence="1" id="KW-0238">DNA-binding</keyword>
<protein>
    <submittedName>
        <fullName evidence="3">LuxR C-terminal-related transcriptional regulator</fullName>
    </submittedName>
</protein>
<organism evidence="3 4">
    <name type="scientific">Corynebacterium accolens</name>
    <dbReference type="NCBI Taxonomy" id="38284"/>
    <lineage>
        <taxon>Bacteria</taxon>
        <taxon>Bacillati</taxon>
        <taxon>Actinomycetota</taxon>
        <taxon>Actinomycetes</taxon>
        <taxon>Mycobacteriales</taxon>
        <taxon>Corynebacteriaceae</taxon>
        <taxon>Corynebacterium</taxon>
    </lineage>
</organism>
<dbReference type="InterPro" id="IPR039420">
    <property type="entry name" value="WalR-like"/>
</dbReference>
<dbReference type="SUPFAM" id="SSF46894">
    <property type="entry name" value="C-terminal effector domain of the bipartite response regulators"/>
    <property type="match status" value="1"/>
</dbReference>
<evidence type="ECO:0000313" key="4">
    <source>
        <dbReference type="Proteomes" id="UP001239414"/>
    </source>
</evidence>
<dbReference type="InterPro" id="IPR000792">
    <property type="entry name" value="Tscrpt_reg_LuxR_C"/>
</dbReference>
<dbReference type="RefSeq" id="WP_023029135.1">
    <property type="nucleotide sequence ID" value="NZ_CP100375.1"/>
</dbReference>
<dbReference type="PANTHER" id="PTHR43214">
    <property type="entry name" value="TWO-COMPONENT RESPONSE REGULATOR"/>
    <property type="match status" value="1"/>
</dbReference>
<dbReference type="PANTHER" id="PTHR43214:SF43">
    <property type="entry name" value="TWO-COMPONENT RESPONSE REGULATOR"/>
    <property type="match status" value="1"/>
</dbReference>
<dbReference type="EMBL" id="JASNUO010000008">
    <property type="protein sequence ID" value="MDK4248108.1"/>
    <property type="molecule type" value="Genomic_DNA"/>
</dbReference>
<dbReference type="SUPFAM" id="SSF52172">
    <property type="entry name" value="CheY-like"/>
    <property type="match status" value="1"/>
</dbReference>
<accession>A0ABT7FR83</accession>
<dbReference type="Gene3D" id="3.40.50.2300">
    <property type="match status" value="1"/>
</dbReference>
<gene>
    <name evidence="3" type="ORF">QPX34_08800</name>
</gene>
<dbReference type="InterPro" id="IPR011006">
    <property type="entry name" value="CheY-like_superfamily"/>
</dbReference>
<dbReference type="Proteomes" id="UP001239414">
    <property type="component" value="Unassembled WGS sequence"/>
</dbReference>
<dbReference type="CDD" id="cd06170">
    <property type="entry name" value="LuxR_C_like"/>
    <property type="match status" value="1"/>
</dbReference>
<dbReference type="InterPro" id="IPR016032">
    <property type="entry name" value="Sig_transdc_resp-reg_C-effctor"/>
</dbReference>
<evidence type="ECO:0000313" key="3">
    <source>
        <dbReference type="EMBL" id="MDK4248108.1"/>
    </source>
</evidence>
<evidence type="ECO:0000256" key="1">
    <source>
        <dbReference type="ARBA" id="ARBA00023125"/>
    </source>
</evidence>
<proteinExistence type="predicted"/>
<dbReference type="Pfam" id="PF00196">
    <property type="entry name" value="GerE"/>
    <property type="match status" value="1"/>
</dbReference>
<dbReference type="SMART" id="SM00421">
    <property type="entry name" value="HTH_LUXR"/>
    <property type="match status" value="1"/>
</dbReference>
<dbReference type="PROSITE" id="PS50043">
    <property type="entry name" value="HTH_LUXR_2"/>
    <property type="match status" value="1"/>
</dbReference>
<feature type="domain" description="HTH luxR-type" evidence="2">
    <location>
        <begin position="148"/>
        <end position="213"/>
    </location>
</feature>
<reference evidence="3 4" key="1">
    <citation type="submission" date="2023-05" db="EMBL/GenBank/DDBJ databases">
        <title>Metabolic capabilities are highly conserved among human nasal-associated Corynebacterium species in pangenomic analyses.</title>
        <authorList>
            <person name="Tran T.H."/>
            <person name="Roberts A.Q."/>
            <person name="Escapa I.F."/>
            <person name="Gao W."/>
            <person name="Conlan S."/>
            <person name="Kong H."/>
            <person name="Segre J.A."/>
            <person name="Kelly M.S."/>
            <person name="Lemon K.P."/>
        </authorList>
    </citation>
    <scope>NUCLEOTIDE SEQUENCE [LARGE SCALE GENOMIC DNA]</scope>
    <source>
        <strain evidence="3 4">KPL3802</strain>
    </source>
</reference>
<keyword evidence="4" id="KW-1185">Reference proteome</keyword>
<comment type="caution">
    <text evidence="3">The sequence shown here is derived from an EMBL/GenBank/DDBJ whole genome shotgun (WGS) entry which is preliminary data.</text>
</comment>
<sequence length="215" mass="24105">MRVLILSDADTNAPDDLVPPFSLIQSILKDVSVSRGGTHAIELLRHQHFDIVFIDATTSLQNCLPVLGFIQNNSASVRTYSIALTISESDNIFLTLLAAGVSAIIRPPKTISEVQKAVEVVRRGGCYLSNQDTARLVKLTLHNYSDFTHNRRSALSKTDRKILHLVRQGKTTFQISELLDFSEISIKKHISNLFKQYEAVSRAELIYKSFYDVDL</sequence>
<name>A0ABT7FR83_9CORY</name>